<dbReference type="InterPro" id="IPR036097">
    <property type="entry name" value="HisK_dim/P_sf"/>
</dbReference>
<dbReference type="InterPro" id="IPR005467">
    <property type="entry name" value="His_kinase_dom"/>
</dbReference>
<proteinExistence type="predicted"/>
<evidence type="ECO:0000256" key="10">
    <source>
        <dbReference type="ARBA" id="ARBA00022840"/>
    </source>
</evidence>
<evidence type="ECO:0000256" key="13">
    <source>
        <dbReference type="ARBA" id="ARBA00023136"/>
    </source>
</evidence>
<evidence type="ECO:0000256" key="9">
    <source>
        <dbReference type="ARBA" id="ARBA00022777"/>
    </source>
</evidence>
<accession>A0ABY8EDU1</accession>
<dbReference type="PANTHER" id="PTHR45528:SF1">
    <property type="entry name" value="SENSOR HISTIDINE KINASE CPXA"/>
    <property type="match status" value="1"/>
</dbReference>
<dbReference type="PRINTS" id="PR00344">
    <property type="entry name" value="BCTRLSENSOR"/>
</dbReference>
<feature type="domain" description="HAMP" evidence="16">
    <location>
        <begin position="193"/>
        <end position="245"/>
    </location>
</feature>
<evidence type="ECO:0000259" key="15">
    <source>
        <dbReference type="PROSITE" id="PS50109"/>
    </source>
</evidence>
<feature type="domain" description="Histidine kinase" evidence="15">
    <location>
        <begin position="253"/>
        <end position="458"/>
    </location>
</feature>
<dbReference type="Gene3D" id="6.10.340.10">
    <property type="match status" value="1"/>
</dbReference>
<dbReference type="SMART" id="SM00388">
    <property type="entry name" value="HisKA"/>
    <property type="match status" value="1"/>
</dbReference>
<dbReference type="PROSITE" id="PS50109">
    <property type="entry name" value="HIS_KIN"/>
    <property type="match status" value="1"/>
</dbReference>
<comment type="subcellular location">
    <subcellularLocation>
        <location evidence="2">Cell membrane</location>
        <topology evidence="2">Multi-pass membrane protein</topology>
    </subcellularLocation>
</comment>
<evidence type="ECO:0000256" key="4">
    <source>
        <dbReference type="ARBA" id="ARBA00022475"/>
    </source>
</evidence>
<dbReference type="InterPro" id="IPR036890">
    <property type="entry name" value="HATPase_C_sf"/>
</dbReference>
<evidence type="ECO:0000256" key="5">
    <source>
        <dbReference type="ARBA" id="ARBA00022553"/>
    </source>
</evidence>
<evidence type="ECO:0000313" key="18">
    <source>
        <dbReference type="Proteomes" id="UP001222800"/>
    </source>
</evidence>
<keyword evidence="7 14" id="KW-0812">Transmembrane</keyword>
<dbReference type="SUPFAM" id="SSF47384">
    <property type="entry name" value="Homodimeric domain of signal transducing histidine kinase"/>
    <property type="match status" value="1"/>
</dbReference>
<keyword evidence="18" id="KW-1185">Reference proteome</keyword>
<evidence type="ECO:0000256" key="8">
    <source>
        <dbReference type="ARBA" id="ARBA00022741"/>
    </source>
</evidence>
<keyword evidence="13 14" id="KW-0472">Membrane</keyword>
<keyword evidence="10" id="KW-0067">ATP-binding</keyword>
<dbReference type="GO" id="GO:0016301">
    <property type="term" value="F:kinase activity"/>
    <property type="evidence" value="ECO:0007669"/>
    <property type="project" value="UniProtKB-KW"/>
</dbReference>
<gene>
    <name evidence="17" type="ORF">P4S50_03315</name>
</gene>
<keyword evidence="4" id="KW-1003">Cell membrane</keyword>
<evidence type="ECO:0000256" key="1">
    <source>
        <dbReference type="ARBA" id="ARBA00000085"/>
    </source>
</evidence>
<comment type="catalytic activity">
    <reaction evidence="1">
        <text>ATP + protein L-histidine = ADP + protein N-phospho-L-histidine.</text>
        <dbReference type="EC" id="2.7.13.3"/>
    </reaction>
</comment>
<dbReference type="CDD" id="cd00082">
    <property type="entry name" value="HisKA"/>
    <property type="match status" value="1"/>
</dbReference>
<dbReference type="PANTHER" id="PTHR45528">
    <property type="entry name" value="SENSOR HISTIDINE KINASE CPXA"/>
    <property type="match status" value="1"/>
</dbReference>
<dbReference type="SUPFAM" id="SSF55874">
    <property type="entry name" value="ATPase domain of HSP90 chaperone/DNA topoisomerase II/histidine kinase"/>
    <property type="match status" value="1"/>
</dbReference>
<evidence type="ECO:0000313" key="17">
    <source>
        <dbReference type="EMBL" id="WFD11118.1"/>
    </source>
</evidence>
<keyword evidence="12" id="KW-0902">Two-component regulatory system</keyword>
<evidence type="ECO:0000256" key="7">
    <source>
        <dbReference type="ARBA" id="ARBA00022692"/>
    </source>
</evidence>
<dbReference type="EMBL" id="CP120733">
    <property type="protein sequence ID" value="WFD11118.1"/>
    <property type="molecule type" value="Genomic_DNA"/>
</dbReference>
<evidence type="ECO:0000256" key="14">
    <source>
        <dbReference type="SAM" id="Phobius"/>
    </source>
</evidence>
<dbReference type="SUPFAM" id="SSF158472">
    <property type="entry name" value="HAMP domain-like"/>
    <property type="match status" value="1"/>
</dbReference>
<keyword evidence="6" id="KW-0808">Transferase</keyword>
<dbReference type="RefSeq" id="WP_277733089.1">
    <property type="nucleotide sequence ID" value="NZ_CP120733.1"/>
</dbReference>
<evidence type="ECO:0000256" key="12">
    <source>
        <dbReference type="ARBA" id="ARBA00023012"/>
    </source>
</evidence>
<dbReference type="SMART" id="SM00387">
    <property type="entry name" value="HATPase_c"/>
    <property type="match status" value="1"/>
</dbReference>
<sequence length="458" mass="53780">MKAKSLSTQIWMWFIGIIVGLCIILSIVFYVTLENFFEEQMYTYIEQEQKQEINSIKITPSYTQKIKPREVVPALPTVPAVPITESVPKHNIIYNTDTISGQKKEKLEPKIKMEIVQQAKTQKIENKRYEKVVEGKKLYYVISKQKIGNETVYVYSYIWENLKKRIISLLRNIFIGILGVILIILIPIRIISKKLTKPLMILEKDMDRIAKRDWNEPICIEGSEEIKDLARSCECMRQQLVNHDEKQQSMLQSISHELKTPIMVIRSYIQAIKDGYYPRGNLDTTLDVIDQEARRLQKKALDLIYITNLEYLSNHKTLEEDIQLQVIIQQVYERLQYERIDINWNLDLDNIVIKGDYEQWKVVFENILQNQIRYSKDKIEVALKADDENIIFRVYNNGPFIEDEQKHKLFNAFEKGSEGQSGLGLNIVKRIVDMYNGKVWVENQKDGVVFYISMPVKN</sequence>
<evidence type="ECO:0000256" key="3">
    <source>
        <dbReference type="ARBA" id="ARBA00012438"/>
    </source>
</evidence>
<feature type="transmembrane region" description="Helical" evidence="14">
    <location>
        <begin position="12"/>
        <end position="33"/>
    </location>
</feature>
<evidence type="ECO:0000256" key="6">
    <source>
        <dbReference type="ARBA" id="ARBA00022679"/>
    </source>
</evidence>
<dbReference type="InterPro" id="IPR003594">
    <property type="entry name" value="HATPase_dom"/>
</dbReference>
<dbReference type="EC" id="2.7.13.3" evidence="3"/>
<reference evidence="17 18" key="1">
    <citation type="submission" date="2023-03" db="EMBL/GenBank/DDBJ databases">
        <title>Complete genome sequence of Tepidibacter sp. SWIR-1, isolated from a deep-sea hydrothermal vent.</title>
        <authorList>
            <person name="Li X."/>
        </authorList>
    </citation>
    <scope>NUCLEOTIDE SEQUENCE [LARGE SCALE GENOMIC DNA]</scope>
    <source>
        <strain evidence="17 18">SWIR-1</strain>
    </source>
</reference>
<dbReference type="CDD" id="cd06225">
    <property type="entry name" value="HAMP"/>
    <property type="match status" value="1"/>
</dbReference>
<evidence type="ECO:0000256" key="11">
    <source>
        <dbReference type="ARBA" id="ARBA00022989"/>
    </source>
</evidence>
<keyword evidence="9 17" id="KW-0418">Kinase</keyword>
<dbReference type="InterPro" id="IPR050398">
    <property type="entry name" value="HssS/ArlS-like"/>
</dbReference>
<organism evidence="17 18">
    <name type="scientific">Tepidibacter hydrothermalis</name>
    <dbReference type="NCBI Taxonomy" id="3036126"/>
    <lineage>
        <taxon>Bacteria</taxon>
        <taxon>Bacillati</taxon>
        <taxon>Bacillota</taxon>
        <taxon>Clostridia</taxon>
        <taxon>Peptostreptococcales</taxon>
        <taxon>Peptostreptococcaceae</taxon>
        <taxon>Tepidibacter</taxon>
    </lineage>
</organism>
<dbReference type="Gene3D" id="3.30.565.10">
    <property type="entry name" value="Histidine kinase-like ATPase, C-terminal domain"/>
    <property type="match status" value="1"/>
</dbReference>
<evidence type="ECO:0000259" key="16">
    <source>
        <dbReference type="PROSITE" id="PS50885"/>
    </source>
</evidence>
<evidence type="ECO:0000256" key="2">
    <source>
        <dbReference type="ARBA" id="ARBA00004651"/>
    </source>
</evidence>
<dbReference type="InterPro" id="IPR003661">
    <property type="entry name" value="HisK_dim/P_dom"/>
</dbReference>
<name>A0ABY8EDU1_9FIRM</name>
<dbReference type="InterPro" id="IPR004358">
    <property type="entry name" value="Sig_transdc_His_kin-like_C"/>
</dbReference>
<dbReference type="Pfam" id="PF00512">
    <property type="entry name" value="HisKA"/>
    <property type="match status" value="1"/>
</dbReference>
<dbReference type="Pfam" id="PF02518">
    <property type="entry name" value="HATPase_c"/>
    <property type="match status" value="1"/>
</dbReference>
<dbReference type="InterPro" id="IPR003660">
    <property type="entry name" value="HAMP_dom"/>
</dbReference>
<dbReference type="PROSITE" id="PS50885">
    <property type="entry name" value="HAMP"/>
    <property type="match status" value="1"/>
</dbReference>
<keyword evidence="5" id="KW-0597">Phosphoprotein</keyword>
<protein>
    <recommendedName>
        <fullName evidence="3">histidine kinase</fullName>
        <ecNumber evidence="3">2.7.13.3</ecNumber>
    </recommendedName>
</protein>
<dbReference type="Gene3D" id="1.10.287.130">
    <property type="match status" value="1"/>
</dbReference>
<keyword evidence="8" id="KW-0547">Nucleotide-binding</keyword>
<dbReference type="Proteomes" id="UP001222800">
    <property type="component" value="Chromosome"/>
</dbReference>
<keyword evidence="11 14" id="KW-1133">Transmembrane helix</keyword>
<feature type="transmembrane region" description="Helical" evidence="14">
    <location>
        <begin position="169"/>
        <end position="191"/>
    </location>
</feature>